<dbReference type="EMBL" id="QMQV01000009">
    <property type="protein sequence ID" value="RLE50277.1"/>
    <property type="molecule type" value="Genomic_DNA"/>
</dbReference>
<evidence type="ECO:0000313" key="4">
    <source>
        <dbReference type="Proteomes" id="UP000272051"/>
    </source>
</evidence>
<dbReference type="SUPFAM" id="SSF47819">
    <property type="entry name" value="HRDC-like"/>
    <property type="match status" value="1"/>
</dbReference>
<dbReference type="GO" id="GO:0003899">
    <property type="term" value="F:DNA-directed RNA polymerase activity"/>
    <property type="evidence" value="ECO:0007669"/>
    <property type="project" value="UniProtKB-UniRule"/>
</dbReference>
<dbReference type="GO" id="GO:0000428">
    <property type="term" value="C:DNA-directed RNA polymerase complex"/>
    <property type="evidence" value="ECO:0007669"/>
    <property type="project" value="UniProtKB-KW"/>
</dbReference>
<dbReference type="Pfam" id="PF03874">
    <property type="entry name" value="RNA_pol_Rpb4"/>
    <property type="match status" value="1"/>
</dbReference>
<dbReference type="HAMAP" id="MF_00864">
    <property type="entry name" value="RNApol_arch_Rpo4"/>
    <property type="match status" value="1"/>
</dbReference>
<dbReference type="EC" id="2.7.7.6" evidence="1"/>
<keyword evidence="1" id="KW-0804">Transcription</keyword>
<dbReference type="InterPro" id="IPR010924">
    <property type="entry name" value="Rpo4"/>
</dbReference>
<dbReference type="Proteomes" id="UP000278475">
    <property type="component" value="Unassembled WGS sequence"/>
</dbReference>
<evidence type="ECO:0000256" key="1">
    <source>
        <dbReference type="HAMAP-Rule" id="MF_00864"/>
    </source>
</evidence>
<comment type="catalytic activity">
    <reaction evidence="1">
        <text>RNA(n) + a ribonucleoside 5'-triphosphate = RNA(n+1) + diphosphate</text>
        <dbReference type="Rhea" id="RHEA:21248"/>
        <dbReference type="Rhea" id="RHEA-COMP:14527"/>
        <dbReference type="Rhea" id="RHEA-COMP:17342"/>
        <dbReference type="ChEBI" id="CHEBI:33019"/>
        <dbReference type="ChEBI" id="CHEBI:61557"/>
        <dbReference type="ChEBI" id="CHEBI:140395"/>
        <dbReference type="EC" id="2.7.7.6"/>
    </reaction>
</comment>
<dbReference type="GO" id="GO:0000166">
    <property type="term" value="F:nucleotide binding"/>
    <property type="evidence" value="ECO:0007669"/>
    <property type="project" value="InterPro"/>
</dbReference>
<keyword evidence="1" id="KW-0548">Nucleotidyltransferase</keyword>
<organism evidence="2 5">
    <name type="scientific">Thermoproteota archaeon</name>
    <dbReference type="NCBI Taxonomy" id="2056631"/>
    <lineage>
        <taxon>Archaea</taxon>
        <taxon>Thermoproteota</taxon>
    </lineage>
</organism>
<keyword evidence="1" id="KW-0240">DNA-directed RNA polymerase</keyword>
<comment type="subunit">
    <text evidence="1">Part of the RNA polymerase complex. Forms a stalk with Rpo7 that extends from the main structure.</text>
</comment>
<comment type="function">
    <text evidence="1">DNA-dependent RNA polymerase (RNAP) catalyzes the transcription of DNA into RNA using the four ribonucleoside triphosphates as substrates. This subunit is less well bound than the others.</text>
</comment>
<dbReference type="GO" id="GO:0005737">
    <property type="term" value="C:cytoplasm"/>
    <property type="evidence" value="ECO:0007669"/>
    <property type="project" value="UniProtKB-SubCell"/>
</dbReference>
<protein>
    <recommendedName>
        <fullName evidence="1">DNA-directed RNA polymerase subunit Rpo4</fullName>
        <ecNumber evidence="1">2.7.7.6</ecNumber>
    </recommendedName>
    <alternativeName>
        <fullName evidence="1">DNA-directed RNA polymerase subunit F</fullName>
    </alternativeName>
</protein>
<evidence type="ECO:0000313" key="2">
    <source>
        <dbReference type="EMBL" id="RLE50277.1"/>
    </source>
</evidence>
<evidence type="ECO:0000313" key="5">
    <source>
        <dbReference type="Proteomes" id="UP000278475"/>
    </source>
</evidence>
<dbReference type="Gene3D" id="1.10.150.80">
    <property type="entry name" value="HRDC domain"/>
    <property type="match status" value="1"/>
</dbReference>
<sequence>MPKEIVKEEEVTLPKVKKILELRQEMGELSYIQKVTLDYAIKLSKLPEEKAEALLEQLMNKASLPRPLAVQIVNVMPKTIDELRTILAGQSKVYLPSEMEKILSIINEFREES</sequence>
<dbReference type="Gene3D" id="6.10.140.10">
    <property type="match status" value="1"/>
</dbReference>
<comment type="caution">
    <text evidence="2">The sequence shown here is derived from an EMBL/GenBank/DDBJ whole genome shotgun (WGS) entry which is preliminary data.</text>
</comment>
<dbReference type="InterPro" id="IPR010997">
    <property type="entry name" value="HRDC-like_sf"/>
</dbReference>
<evidence type="ECO:0000313" key="3">
    <source>
        <dbReference type="EMBL" id="RLE51552.1"/>
    </source>
</evidence>
<keyword evidence="1" id="KW-0808">Transferase</keyword>
<dbReference type="PANTHER" id="PTHR39646">
    <property type="entry name" value="RNA POLYMERASE RPB4"/>
    <property type="match status" value="1"/>
</dbReference>
<dbReference type="InterPro" id="IPR044876">
    <property type="entry name" value="HRDC_dom_sf"/>
</dbReference>
<reference evidence="4 5" key="1">
    <citation type="submission" date="2018-06" db="EMBL/GenBank/DDBJ databases">
        <title>Extensive metabolic versatility and redundancy in microbially diverse, dynamic hydrothermal sediments.</title>
        <authorList>
            <person name="Dombrowski N."/>
            <person name="Teske A."/>
            <person name="Baker B.J."/>
        </authorList>
    </citation>
    <scope>NUCLEOTIDE SEQUENCE [LARGE SCALE GENOMIC DNA]</scope>
    <source>
        <strain evidence="3">B34_G17</strain>
        <strain evidence="2">B66_G16</strain>
    </source>
</reference>
<dbReference type="AlphaFoldDB" id="A0A497ESR9"/>
<gene>
    <name evidence="1" type="primary">rpo4</name>
    <name evidence="1" type="synonym">rpoF</name>
    <name evidence="2" type="ORF">DRJ31_01860</name>
    <name evidence="3" type="ORF">DRJ33_05700</name>
</gene>
<dbReference type="PANTHER" id="PTHR39646:SF1">
    <property type="entry name" value="DNA-DIRECTED RNA POLYMERASE SUBUNIT RPO4"/>
    <property type="match status" value="1"/>
</dbReference>
<proteinExistence type="inferred from homology"/>
<dbReference type="GO" id="GO:0006352">
    <property type="term" value="P:DNA-templated transcription initiation"/>
    <property type="evidence" value="ECO:0007669"/>
    <property type="project" value="InterPro"/>
</dbReference>
<comment type="subcellular location">
    <subcellularLocation>
        <location evidence="1">Cytoplasm</location>
    </subcellularLocation>
</comment>
<dbReference type="Proteomes" id="UP000272051">
    <property type="component" value="Unassembled WGS sequence"/>
</dbReference>
<dbReference type="PIRSF" id="PIRSF005053">
    <property type="entry name" value="RNA_pol_F_arch"/>
    <property type="match status" value="1"/>
</dbReference>
<dbReference type="EMBL" id="QMQX01000101">
    <property type="protein sequence ID" value="RLE51552.1"/>
    <property type="molecule type" value="Genomic_DNA"/>
</dbReference>
<keyword evidence="1" id="KW-0963">Cytoplasm</keyword>
<dbReference type="InterPro" id="IPR005574">
    <property type="entry name" value="Rpb4/RPC9"/>
</dbReference>
<comment type="similarity">
    <text evidence="1">Belongs to the eukaryotic RPB4 RNA polymerase subunit family.</text>
</comment>
<name>A0A497ESR9_9CREN</name>
<accession>A0A497ESR9</accession>